<dbReference type="Proteomes" id="UP000279601">
    <property type="component" value="Segment"/>
</dbReference>
<keyword evidence="2" id="KW-1185">Reference proteome</keyword>
<dbReference type="EMBL" id="LT614807">
    <property type="protein sequence ID" value="SCN45765.1"/>
    <property type="molecule type" value="Genomic_DNA"/>
</dbReference>
<proteinExistence type="predicted"/>
<dbReference type="KEGG" id="vg:65109219"/>
<dbReference type="GeneID" id="65109219"/>
<protein>
    <submittedName>
        <fullName evidence="1">Uncharacterized protein</fullName>
    </submittedName>
</protein>
<evidence type="ECO:0000313" key="2">
    <source>
        <dbReference type="Proteomes" id="UP000279601"/>
    </source>
</evidence>
<dbReference type="RefSeq" id="YP_010091687.1">
    <property type="nucleotide sequence ID" value="NC_055726.1"/>
</dbReference>
<reference evidence="2" key="1">
    <citation type="submission" date="2016-09" db="EMBL/GenBank/DDBJ databases">
        <authorList>
            <person name="Kajsik M."/>
        </authorList>
    </citation>
    <scope>NUCLEOTIDE SEQUENCE [LARGE SCALE GENOMIC DNA]</scope>
</reference>
<accession>A0A1D3RKJ6</accession>
<organism evidence="1 2">
    <name type="scientific">Cronobacter phage Pet-CM3-4</name>
    <dbReference type="NCBI Taxonomy" id="1892569"/>
    <lineage>
        <taxon>Viruses</taxon>
        <taxon>Duplodnaviria</taxon>
        <taxon>Heunggongvirae</taxon>
        <taxon>Uroviricota</taxon>
        <taxon>Caudoviricetes</taxon>
        <taxon>Pantevenvirales</taxon>
        <taxon>Straboviridae</taxon>
        <taxon>Tevenvirinae</taxon>
        <taxon>Karamvirus</taxon>
        <taxon>Karamvirus petcm34</taxon>
    </lineage>
</organism>
<sequence>MNEVMNKVGIDNIFASKYQTQTPEMKAKFAELRKLVAEMLLLHCEEKGEETDLTNFGIQLKSAIEFDVVWFRTCAFHKLANQPDTPLPMSEKIAVAAHEAYKNMVKREL</sequence>
<name>A0A1D3RKJ6_9CAUD</name>
<evidence type="ECO:0000313" key="1">
    <source>
        <dbReference type="EMBL" id="SCN45765.1"/>
    </source>
</evidence>